<comment type="caution">
    <text evidence="2">The sequence shown here is derived from an EMBL/GenBank/DDBJ whole genome shotgun (WGS) entry which is preliminary data.</text>
</comment>
<keyword evidence="1" id="KW-0732">Signal</keyword>
<dbReference type="RefSeq" id="WP_226749890.1">
    <property type="nucleotide sequence ID" value="NZ_JAEINI020000001.1"/>
</dbReference>
<gene>
    <name evidence="2" type="ORF">JAO78_003165</name>
</gene>
<accession>A0ABS8C0F7</accession>
<proteinExistence type="predicted"/>
<dbReference type="EMBL" id="JAEINI020000001">
    <property type="protein sequence ID" value="MCB5225811.1"/>
    <property type="molecule type" value="Genomic_DNA"/>
</dbReference>
<evidence type="ECO:0008006" key="4">
    <source>
        <dbReference type="Google" id="ProtNLM"/>
    </source>
</evidence>
<evidence type="ECO:0000256" key="1">
    <source>
        <dbReference type="SAM" id="SignalP"/>
    </source>
</evidence>
<feature type="signal peptide" evidence="1">
    <location>
        <begin position="1"/>
        <end position="20"/>
    </location>
</feature>
<protein>
    <recommendedName>
        <fullName evidence="4">DUF3352 domain-containing protein</fullName>
    </recommendedName>
</protein>
<evidence type="ECO:0000313" key="3">
    <source>
        <dbReference type="Proteomes" id="UP000633814"/>
    </source>
</evidence>
<reference evidence="2 3" key="1">
    <citation type="submission" date="2021-10" db="EMBL/GenBank/DDBJ databases">
        <title>Alishewanella koreense sp. nov. isolated from seawater of southwestern coast in South Korea and the proposal for the reclassification of Rheinheimera perlucida and Rheinheimera tuosuensis as Arsukibacterium perlucida and Arsukibacterium tuosuensis.</title>
        <authorList>
            <person name="Kim K.H."/>
            <person name="Ruan W."/>
            <person name="Kim K.R."/>
            <person name="Baek J.H."/>
            <person name="Jeon C.O."/>
        </authorList>
    </citation>
    <scope>NUCLEOTIDE SEQUENCE [LARGE SCALE GENOMIC DNA]</scope>
    <source>
        <strain evidence="2 3">16-MA</strain>
    </source>
</reference>
<evidence type="ECO:0000313" key="2">
    <source>
        <dbReference type="EMBL" id="MCB5225811.1"/>
    </source>
</evidence>
<name>A0ABS8C0F7_9ALTE</name>
<organism evidence="2 3">
    <name type="scientific">Alishewanella maricola</name>
    <dbReference type="NCBI Taxonomy" id="2795740"/>
    <lineage>
        <taxon>Bacteria</taxon>
        <taxon>Pseudomonadati</taxon>
        <taxon>Pseudomonadota</taxon>
        <taxon>Gammaproteobacteria</taxon>
        <taxon>Alteromonadales</taxon>
        <taxon>Alteromonadaceae</taxon>
        <taxon>Alishewanella</taxon>
    </lineage>
</organism>
<sequence>MRKTLIAAAIVAAGVAGYLALNQSSTSPSSFTELDYVPADTALFSGQFTALDIVSYLKSLGMSPAQYNSDEMQQAMAALSENGSPALKFAIALFQDYLTVLTSPETFVANTGIMAKTRSLSYLVGAAPVVRFEVSDALAFQAFFERAATQSGVVSEQRQLGEHSYQAYPLGDAMPGLELLVSIDRGWGTVVLHNTQLSAEHRAQSLAQSKPAQNLGNSQKLTEMSKKYQLHQDGIGFLSTEQLALALTTTDGNQLAKDLQLTFTDGLPAALEVWHSDACRTDAAMLAKTWPGLVMDAKIAQQDNSGLHMSGTMLWPTESKIALEGMQSMQGFIPSSLTGGIHPSMFYLAMGTEISQLTPAISKMWAGMTDLTLSCEPLVAIQEQMKAQNPMMMLAMAGMAANGLQGASVTINGFSIDMNTGQPKAADALVTLSADNPQTLLANAKAMLPPLANITLPADDEDIAVADIFPPVAMLNLDVRLKLSGNHLLLYVGDKATAQAQVIAKEALKKNGMIAFGMDYQQFFAALGEMFAMSGQPMPAELESMLQSDMKIGMSVGVNEHGVVISTEMKLAD</sequence>
<keyword evidence="3" id="KW-1185">Reference proteome</keyword>
<dbReference type="Proteomes" id="UP000633814">
    <property type="component" value="Unassembled WGS sequence"/>
</dbReference>
<feature type="chain" id="PRO_5047173943" description="DUF3352 domain-containing protein" evidence="1">
    <location>
        <begin position="21"/>
        <end position="573"/>
    </location>
</feature>